<sequence length="220" mass="24063">MGGENPLIRTLLYGSSVALGHALKWLTACRHSVQRGGGGGGARWLQNLETTCSAARLQYQLRTLSEATVPCTENPLEWRCNSTRFQLLAPLAMKYLGILATKACTFFPTFLLTTSLSFHPLLQAGHLILAALVQLAQDLTSPSSDVAWKEHWLSAASVAHMVVYLGTWSSETAACKMFVLTKMRPLHMDVDKPYPSLDITLINTATNPESTASRGQLMND</sequence>
<dbReference type="EMBL" id="JARBHB010000013">
    <property type="protein sequence ID" value="KAJ8869966.1"/>
    <property type="molecule type" value="Genomic_DNA"/>
</dbReference>
<protein>
    <submittedName>
        <fullName evidence="1">Uncharacterized protein</fullName>
    </submittedName>
</protein>
<accession>A0ABQ9GEL0</accession>
<comment type="caution">
    <text evidence="1">The sequence shown here is derived from an EMBL/GenBank/DDBJ whole genome shotgun (WGS) entry which is preliminary data.</text>
</comment>
<dbReference type="Proteomes" id="UP001159363">
    <property type="component" value="Chromosome 12"/>
</dbReference>
<evidence type="ECO:0000313" key="2">
    <source>
        <dbReference type="Proteomes" id="UP001159363"/>
    </source>
</evidence>
<name>A0ABQ9GEL0_9NEOP</name>
<gene>
    <name evidence="1" type="ORF">PR048_028977</name>
</gene>
<evidence type="ECO:0000313" key="1">
    <source>
        <dbReference type="EMBL" id="KAJ8869966.1"/>
    </source>
</evidence>
<proteinExistence type="predicted"/>
<keyword evidence="2" id="KW-1185">Reference proteome</keyword>
<organism evidence="1 2">
    <name type="scientific">Dryococelus australis</name>
    <dbReference type="NCBI Taxonomy" id="614101"/>
    <lineage>
        <taxon>Eukaryota</taxon>
        <taxon>Metazoa</taxon>
        <taxon>Ecdysozoa</taxon>
        <taxon>Arthropoda</taxon>
        <taxon>Hexapoda</taxon>
        <taxon>Insecta</taxon>
        <taxon>Pterygota</taxon>
        <taxon>Neoptera</taxon>
        <taxon>Polyneoptera</taxon>
        <taxon>Phasmatodea</taxon>
        <taxon>Verophasmatodea</taxon>
        <taxon>Anareolatae</taxon>
        <taxon>Phasmatidae</taxon>
        <taxon>Eurycanthinae</taxon>
        <taxon>Dryococelus</taxon>
    </lineage>
</organism>
<reference evidence="1 2" key="1">
    <citation type="submission" date="2023-02" db="EMBL/GenBank/DDBJ databases">
        <title>LHISI_Scaffold_Assembly.</title>
        <authorList>
            <person name="Stuart O.P."/>
            <person name="Cleave R."/>
            <person name="Magrath M.J.L."/>
            <person name="Mikheyev A.S."/>
        </authorList>
    </citation>
    <scope>NUCLEOTIDE SEQUENCE [LARGE SCALE GENOMIC DNA]</scope>
    <source>
        <strain evidence="1">Daus_M_001</strain>
        <tissue evidence="1">Leg muscle</tissue>
    </source>
</reference>